<accession>A0A2D2LV79</accession>
<keyword evidence="9" id="KW-0902">Two-component regulatory system</keyword>
<dbReference type="STRING" id="34062.AXE82_02655"/>
<dbReference type="InterPro" id="IPR000014">
    <property type="entry name" value="PAS"/>
</dbReference>
<evidence type="ECO:0000256" key="3">
    <source>
        <dbReference type="ARBA" id="ARBA00022553"/>
    </source>
</evidence>
<dbReference type="GO" id="GO:0016787">
    <property type="term" value="F:hydrolase activity"/>
    <property type="evidence" value="ECO:0007669"/>
    <property type="project" value="UniProtKB-KW"/>
</dbReference>
<dbReference type="GO" id="GO:0000155">
    <property type="term" value="F:phosphorelay sensor kinase activity"/>
    <property type="evidence" value="ECO:0007669"/>
    <property type="project" value="InterPro"/>
</dbReference>
<dbReference type="EC" id="2.7.13.3" evidence="2"/>
<dbReference type="Gene3D" id="1.10.287.130">
    <property type="match status" value="1"/>
</dbReference>
<dbReference type="PANTHER" id="PTHR43065:SF16">
    <property type="entry name" value="SENSORY HISTIDINE KINASE_PHOSPHATASE NTRB"/>
    <property type="match status" value="1"/>
</dbReference>
<dbReference type="Pfam" id="PF02518">
    <property type="entry name" value="HATPase_c"/>
    <property type="match status" value="1"/>
</dbReference>
<keyword evidence="4" id="KW-0808">Transferase</keyword>
<dbReference type="GO" id="GO:0006355">
    <property type="term" value="P:regulation of DNA-templated transcription"/>
    <property type="evidence" value="ECO:0007669"/>
    <property type="project" value="InterPro"/>
</dbReference>
<dbReference type="InterPro" id="IPR036890">
    <property type="entry name" value="HATPase_C_sf"/>
</dbReference>
<sequence length="418" mass="47287">MTHPTFLPSLQSNQTLFDDMFNNLLSGLIVADSNYECVYINATAEQILSVSQQHLLHKNVIDILTPANYEKLLTQTSEQSHTDDDPITHKKTKVQAKVALQNQFEHTKKMYQAFIHHDCTILGLSTQGIGAPLLVDYGVSPLETEVGFFYLIEIWAKDRESRIQQEQYQNHQHLITRQMIRSMAHEVKNPLAGILGASQLLEKNFNQIMKSDGIVRYINDTKAQKVANYLSIIMDETRRLNNLVTQLLGAPNLPNWQVINVHEPLQHVLTLAEIQNPNISLVRDFDLSLPEITADKDQLVQVFMNIVNNAIQALNENDIVSPSITVKTRIQHQQTMGDIRHKSVLRVDFIDNGLGIDSELLPQIFYPLVTGRANGTGLGLALAHDIIQRHQGQISVTSQPGETLFTIFLPWQIRQITN</sequence>
<evidence type="ECO:0000256" key="9">
    <source>
        <dbReference type="ARBA" id="ARBA00023012"/>
    </source>
</evidence>
<dbReference type="PANTHER" id="PTHR43065">
    <property type="entry name" value="SENSOR HISTIDINE KINASE"/>
    <property type="match status" value="1"/>
</dbReference>
<keyword evidence="10" id="KW-0535">Nitrogen fixation</keyword>
<dbReference type="InterPro" id="IPR005467">
    <property type="entry name" value="His_kinase_dom"/>
</dbReference>
<comment type="catalytic activity">
    <reaction evidence="1">
        <text>ATP + protein L-histidine = ADP + protein N-phospho-L-histidine.</text>
        <dbReference type="EC" id="2.7.13.3"/>
    </reaction>
</comment>
<dbReference type="InterPro" id="IPR013767">
    <property type="entry name" value="PAS_fold"/>
</dbReference>
<dbReference type="CDD" id="cd00130">
    <property type="entry name" value="PAS"/>
    <property type="match status" value="1"/>
</dbReference>
<evidence type="ECO:0000256" key="4">
    <source>
        <dbReference type="ARBA" id="ARBA00022679"/>
    </source>
</evidence>
<dbReference type="InterPro" id="IPR035965">
    <property type="entry name" value="PAS-like_dom_sf"/>
</dbReference>
<dbReference type="SMART" id="SM00091">
    <property type="entry name" value="PAS"/>
    <property type="match status" value="1"/>
</dbReference>
<dbReference type="Gene3D" id="3.30.565.10">
    <property type="entry name" value="Histidine kinase-like ATPase, C-terminal domain"/>
    <property type="match status" value="1"/>
</dbReference>
<feature type="domain" description="PAS" evidence="16">
    <location>
        <begin position="13"/>
        <end position="72"/>
    </location>
</feature>
<keyword evidence="8" id="KW-0067">ATP-binding</keyword>
<gene>
    <name evidence="17" type="ORF">NP7_06510</name>
</gene>
<proteinExistence type="predicted"/>
<name>A0A2D2LV79_FAUOS</name>
<dbReference type="Proteomes" id="UP000229340">
    <property type="component" value="Chromosome"/>
</dbReference>
<evidence type="ECO:0000259" key="15">
    <source>
        <dbReference type="PROSITE" id="PS50109"/>
    </source>
</evidence>
<dbReference type="GO" id="GO:0005524">
    <property type="term" value="F:ATP binding"/>
    <property type="evidence" value="ECO:0007669"/>
    <property type="project" value="UniProtKB-KW"/>
</dbReference>
<evidence type="ECO:0000256" key="6">
    <source>
        <dbReference type="ARBA" id="ARBA00022777"/>
    </source>
</evidence>
<keyword evidence="7" id="KW-0378">Hydrolase</keyword>
<dbReference type="RefSeq" id="WP_100270181.1">
    <property type="nucleotide sequence ID" value="NZ_CP024443.1"/>
</dbReference>
<dbReference type="SUPFAM" id="SSF47384">
    <property type="entry name" value="Homodimeric domain of signal transducing histidine kinase"/>
    <property type="match status" value="1"/>
</dbReference>
<dbReference type="PROSITE" id="PS50109">
    <property type="entry name" value="HIS_KIN"/>
    <property type="match status" value="1"/>
</dbReference>
<dbReference type="SMART" id="SM00387">
    <property type="entry name" value="HATPase_c"/>
    <property type="match status" value="1"/>
</dbReference>
<reference evidence="18" key="1">
    <citation type="submission" date="2017-11" db="EMBL/GenBank/DDBJ databases">
        <title>Complete genome sequence of Moraxella osloensis NP7 isolated from human skin.</title>
        <authorList>
            <person name="Lee K."/>
            <person name="Lim J.Y."/>
            <person name="Hwang I."/>
        </authorList>
    </citation>
    <scope>NUCLEOTIDE SEQUENCE [LARGE SCALE GENOMIC DNA]</scope>
    <source>
        <strain evidence="18">NP7</strain>
    </source>
</reference>
<organism evidence="17 18">
    <name type="scientific">Faucicola osloensis</name>
    <name type="common">Moraxella osloensis</name>
    <dbReference type="NCBI Taxonomy" id="34062"/>
    <lineage>
        <taxon>Bacteria</taxon>
        <taxon>Pseudomonadati</taxon>
        <taxon>Pseudomonadota</taxon>
        <taxon>Gammaproteobacteria</taxon>
        <taxon>Moraxellales</taxon>
        <taxon>Moraxellaceae</taxon>
        <taxon>Faucicola</taxon>
    </lineage>
</organism>
<dbReference type="EMBL" id="CP024443">
    <property type="protein sequence ID" value="ATR78935.1"/>
    <property type="molecule type" value="Genomic_DNA"/>
</dbReference>
<dbReference type="InterPro" id="IPR036097">
    <property type="entry name" value="HisK_dim/P_sf"/>
</dbReference>
<evidence type="ECO:0000256" key="1">
    <source>
        <dbReference type="ARBA" id="ARBA00000085"/>
    </source>
</evidence>
<evidence type="ECO:0000256" key="10">
    <source>
        <dbReference type="ARBA" id="ARBA00023231"/>
    </source>
</evidence>
<dbReference type="InterPro" id="IPR003594">
    <property type="entry name" value="HATPase_dom"/>
</dbReference>
<evidence type="ECO:0000256" key="7">
    <source>
        <dbReference type="ARBA" id="ARBA00022801"/>
    </source>
</evidence>
<keyword evidence="6" id="KW-0418">Kinase</keyword>
<evidence type="ECO:0000256" key="2">
    <source>
        <dbReference type="ARBA" id="ARBA00012438"/>
    </source>
</evidence>
<dbReference type="SUPFAM" id="SSF55874">
    <property type="entry name" value="ATPase domain of HSP90 chaperone/DNA topoisomerase II/histidine kinase"/>
    <property type="match status" value="1"/>
</dbReference>
<evidence type="ECO:0000256" key="12">
    <source>
        <dbReference type="ARBA" id="ARBA00039567"/>
    </source>
</evidence>
<keyword evidence="3" id="KW-0597">Phosphoprotein</keyword>
<evidence type="ECO:0000259" key="16">
    <source>
        <dbReference type="PROSITE" id="PS50112"/>
    </source>
</evidence>
<dbReference type="CDD" id="cd00082">
    <property type="entry name" value="HisKA"/>
    <property type="match status" value="1"/>
</dbReference>
<dbReference type="SUPFAM" id="SSF55785">
    <property type="entry name" value="PYP-like sensor domain (PAS domain)"/>
    <property type="match status" value="1"/>
</dbReference>
<evidence type="ECO:0000256" key="13">
    <source>
        <dbReference type="ARBA" id="ARBA00042313"/>
    </source>
</evidence>
<evidence type="ECO:0000256" key="5">
    <source>
        <dbReference type="ARBA" id="ARBA00022741"/>
    </source>
</evidence>
<feature type="domain" description="Histidine kinase" evidence="15">
    <location>
        <begin position="182"/>
        <end position="413"/>
    </location>
</feature>
<evidence type="ECO:0000256" key="11">
    <source>
        <dbReference type="ARBA" id="ARBA00037696"/>
    </source>
</evidence>
<dbReference type="AlphaFoldDB" id="A0A2D2LV79"/>
<keyword evidence="5" id="KW-0547">Nucleotide-binding</keyword>
<evidence type="ECO:0000256" key="8">
    <source>
        <dbReference type="ARBA" id="ARBA00022840"/>
    </source>
</evidence>
<dbReference type="InterPro" id="IPR004358">
    <property type="entry name" value="Sig_transdc_His_kin-like_C"/>
</dbReference>
<evidence type="ECO:0000256" key="14">
    <source>
        <dbReference type="ARBA" id="ARBA00043094"/>
    </source>
</evidence>
<dbReference type="SMART" id="SM00388">
    <property type="entry name" value="HisKA"/>
    <property type="match status" value="1"/>
</dbReference>
<dbReference type="InterPro" id="IPR003661">
    <property type="entry name" value="HisK_dim/P_dom"/>
</dbReference>
<evidence type="ECO:0000313" key="17">
    <source>
        <dbReference type="EMBL" id="ATR78935.1"/>
    </source>
</evidence>
<dbReference type="PROSITE" id="PS50112">
    <property type="entry name" value="PAS"/>
    <property type="match status" value="1"/>
</dbReference>
<protein>
    <recommendedName>
        <fullName evidence="12">Sensory histidine kinase/phosphatase NtrB</fullName>
        <ecNumber evidence="2">2.7.13.3</ecNumber>
    </recommendedName>
    <alternativeName>
        <fullName evidence="13">Nitrogen regulation protein NR(II)</fullName>
    </alternativeName>
    <alternativeName>
        <fullName evidence="14">Nitrogen regulator II</fullName>
    </alternativeName>
</protein>
<dbReference type="Pfam" id="PF00512">
    <property type="entry name" value="HisKA"/>
    <property type="match status" value="1"/>
</dbReference>
<evidence type="ECO:0000313" key="18">
    <source>
        <dbReference type="Proteomes" id="UP000229340"/>
    </source>
</evidence>
<dbReference type="PRINTS" id="PR00344">
    <property type="entry name" value="BCTRLSENSOR"/>
</dbReference>
<dbReference type="Pfam" id="PF00989">
    <property type="entry name" value="PAS"/>
    <property type="match status" value="1"/>
</dbReference>
<dbReference type="Gene3D" id="3.30.450.20">
    <property type="entry name" value="PAS domain"/>
    <property type="match status" value="1"/>
</dbReference>
<comment type="function">
    <text evidence="11">Member of the two-component regulatory system NtrB/NtrC, which controls expression of the nitrogen-regulated (ntr) genes in response to nitrogen limitation. Under conditions of nitrogen limitation, NtrB autophosphorylates and transfers the phosphoryl group to NtrC. In the presence of nitrogen, acts as a phosphatase that dephosphorylates and inactivates NtrC.</text>
</comment>